<reference evidence="1 2" key="1">
    <citation type="submission" date="2020-08" db="EMBL/GenBank/DDBJ databases">
        <title>Genomic Encyclopedia of Type Strains, Phase IV (KMG-IV): sequencing the most valuable type-strain genomes for metagenomic binning, comparative biology and taxonomic classification.</title>
        <authorList>
            <person name="Goeker M."/>
        </authorList>
    </citation>
    <scope>NUCLEOTIDE SEQUENCE [LARGE SCALE GENOMIC DNA]</scope>
    <source>
        <strain evidence="1 2">DSM 22198</strain>
    </source>
</reference>
<dbReference type="Gene3D" id="3.40.50.150">
    <property type="entry name" value="Vaccinia Virus protein VP39"/>
    <property type="match status" value="1"/>
</dbReference>
<dbReference type="RefSeq" id="WP_184802319.1">
    <property type="nucleotide sequence ID" value="NZ_JACIIZ010000008.1"/>
</dbReference>
<protein>
    <recommendedName>
        <fullName evidence="3">Class I SAM-dependent methyltransferase</fullName>
    </recommendedName>
</protein>
<comment type="caution">
    <text evidence="1">The sequence shown here is derived from an EMBL/GenBank/DDBJ whole genome shotgun (WGS) entry which is preliminary data.</text>
</comment>
<evidence type="ECO:0000313" key="1">
    <source>
        <dbReference type="EMBL" id="MBB6252684.1"/>
    </source>
</evidence>
<proteinExistence type="predicted"/>
<keyword evidence="2" id="KW-1185">Reference proteome</keyword>
<sequence length="286" mass="31733">MGYLLGKILDPERRRKILLERLTEPLHLNIASLAVILFGSFRSKVAFDLVLRPQYAFGLLRAADMAAEQGIPEIACLEFGVASGAGLMNMAHIAARVTAATGVRIQIHGFDSGHGMPAPQDHRDHPELYAEGDFPMDVGALRRGLPANATLHLGALNETIPSYLKAASVPIGFAALDVDYYSSTVEALKVFDGPADLYLPAVVLHVDDIHLWSHHPWGGELLAIAEFNKSRPLRKIAPMAFLRSKRLFKNAAWIDHIFALHVLDHEVRRSTRRRRPRVIPNHYLPT</sequence>
<evidence type="ECO:0000313" key="2">
    <source>
        <dbReference type="Proteomes" id="UP000539175"/>
    </source>
</evidence>
<dbReference type="AlphaFoldDB" id="A0A7X0B1W1"/>
<name>A0A7X0B1W1_9PROT</name>
<accession>A0A7X0B1W1</accession>
<dbReference type="Proteomes" id="UP000539175">
    <property type="component" value="Unassembled WGS sequence"/>
</dbReference>
<gene>
    <name evidence="1" type="ORF">FHS74_003244</name>
</gene>
<evidence type="ECO:0008006" key="3">
    <source>
        <dbReference type="Google" id="ProtNLM"/>
    </source>
</evidence>
<dbReference type="InterPro" id="IPR029063">
    <property type="entry name" value="SAM-dependent_MTases_sf"/>
</dbReference>
<dbReference type="EMBL" id="JACIIZ010000008">
    <property type="protein sequence ID" value="MBB6252684.1"/>
    <property type="molecule type" value="Genomic_DNA"/>
</dbReference>
<organism evidence="1 2">
    <name type="scientific">Nitrospirillum iridis</name>
    <dbReference type="NCBI Taxonomy" id="765888"/>
    <lineage>
        <taxon>Bacteria</taxon>
        <taxon>Pseudomonadati</taxon>
        <taxon>Pseudomonadota</taxon>
        <taxon>Alphaproteobacteria</taxon>
        <taxon>Rhodospirillales</taxon>
        <taxon>Azospirillaceae</taxon>
        <taxon>Nitrospirillum</taxon>
    </lineage>
</organism>